<organism evidence="10 11">
    <name type="scientific">Gardnerella vaginalis</name>
    <dbReference type="NCBI Taxonomy" id="2702"/>
    <lineage>
        <taxon>Bacteria</taxon>
        <taxon>Bacillati</taxon>
        <taxon>Actinomycetota</taxon>
        <taxon>Actinomycetes</taxon>
        <taxon>Bifidobacteriales</taxon>
        <taxon>Bifidobacteriaceae</taxon>
        <taxon>Gardnerella</taxon>
    </lineage>
</organism>
<accession>A0A133NWK2</accession>
<dbReference type="NCBIfam" id="TIGR00613">
    <property type="entry name" value="reco"/>
    <property type="match status" value="1"/>
</dbReference>
<dbReference type="SUPFAM" id="SSF50249">
    <property type="entry name" value="Nucleic acid-binding proteins"/>
    <property type="match status" value="1"/>
</dbReference>
<dbReference type="PATRIC" id="fig|2702.100.peg.733"/>
<dbReference type="PANTHER" id="PTHR33991:SF1">
    <property type="entry name" value="DNA REPAIR PROTEIN RECO"/>
    <property type="match status" value="1"/>
</dbReference>
<dbReference type="InterPro" id="IPR022572">
    <property type="entry name" value="DNA_rep/recomb_RecO_N"/>
</dbReference>
<evidence type="ECO:0000259" key="9">
    <source>
        <dbReference type="Pfam" id="PF11967"/>
    </source>
</evidence>
<keyword evidence="4 8" id="KW-0227">DNA damage</keyword>
<proteinExistence type="inferred from homology"/>
<feature type="domain" description="DNA replication/recombination mediator RecO N-terminal" evidence="9">
    <location>
        <begin position="1"/>
        <end position="78"/>
    </location>
</feature>
<evidence type="ECO:0000256" key="2">
    <source>
        <dbReference type="ARBA" id="ARBA00007452"/>
    </source>
</evidence>
<sequence>MPLYRDEAVVLRAFPLGEADRIVVLLTKQHGKVRAVAKGVRRLKSRFGGRLEPLMRVDVLLAQGKSLDVVSQAVSITAYAGEICADYVSYEYANVMLEVADALVSHEYLDEYIPEYQDTSGQYRLLIAALSSLSHHKHAPVAIGMSYVLRALSLAGWSPRLTACVVCGKTEDLCYFSPTAGGVMCASDHTPESIICSHETRLQLCALAQGNWSVVDGTSIDNSTVCCIQQWVEYYLERPIRSMGLLHS</sequence>
<protein>
    <recommendedName>
        <fullName evidence="3 8">DNA repair protein RecO</fullName>
    </recommendedName>
    <alternativeName>
        <fullName evidence="7 8">Recombination protein O</fullName>
    </alternativeName>
</protein>
<evidence type="ECO:0000256" key="3">
    <source>
        <dbReference type="ARBA" id="ARBA00021310"/>
    </source>
</evidence>
<gene>
    <name evidence="8" type="primary">recO</name>
    <name evidence="10" type="ORF">HMPREF3208_00753</name>
</gene>
<dbReference type="GO" id="GO:0006302">
    <property type="term" value="P:double-strand break repair"/>
    <property type="evidence" value="ECO:0007669"/>
    <property type="project" value="TreeGrafter"/>
</dbReference>
<comment type="similarity">
    <text evidence="2 8">Belongs to the RecO family.</text>
</comment>
<evidence type="ECO:0000256" key="4">
    <source>
        <dbReference type="ARBA" id="ARBA00022763"/>
    </source>
</evidence>
<dbReference type="Proteomes" id="UP000070687">
    <property type="component" value="Unassembled WGS sequence"/>
</dbReference>
<reference evidence="10 11" key="1">
    <citation type="submission" date="2016-01" db="EMBL/GenBank/DDBJ databases">
        <authorList>
            <person name="Oliw E.H."/>
        </authorList>
    </citation>
    <scope>NUCLEOTIDE SEQUENCE [LARGE SCALE GENOMIC DNA]</scope>
    <source>
        <strain evidence="10 11">PSS_7772B</strain>
    </source>
</reference>
<dbReference type="RefSeq" id="WP_016636948.1">
    <property type="nucleotide sequence ID" value="NZ_KQ956855.1"/>
</dbReference>
<dbReference type="GO" id="GO:0043590">
    <property type="term" value="C:bacterial nucleoid"/>
    <property type="evidence" value="ECO:0007669"/>
    <property type="project" value="TreeGrafter"/>
</dbReference>
<dbReference type="GO" id="GO:0006310">
    <property type="term" value="P:DNA recombination"/>
    <property type="evidence" value="ECO:0007669"/>
    <property type="project" value="UniProtKB-UniRule"/>
</dbReference>
<keyword evidence="5 8" id="KW-0233">DNA recombination</keyword>
<dbReference type="InterPro" id="IPR012340">
    <property type="entry name" value="NA-bd_OB-fold"/>
</dbReference>
<evidence type="ECO:0000256" key="7">
    <source>
        <dbReference type="ARBA" id="ARBA00033409"/>
    </source>
</evidence>
<dbReference type="InterPro" id="IPR003717">
    <property type="entry name" value="RecO"/>
</dbReference>
<keyword evidence="6 8" id="KW-0234">DNA repair</keyword>
<evidence type="ECO:0000256" key="6">
    <source>
        <dbReference type="ARBA" id="ARBA00023204"/>
    </source>
</evidence>
<dbReference type="AlphaFoldDB" id="A0A133NWK2"/>
<evidence type="ECO:0000313" key="11">
    <source>
        <dbReference type="Proteomes" id="UP000070687"/>
    </source>
</evidence>
<dbReference type="HAMAP" id="MF_00201">
    <property type="entry name" value="RecO"/>
    <property type="match status" value="1"/>
</dbReference>
<dbReference type="PANTHER" id="PTHR33991">
    <property type="entry name" value="DNA REPAIR PROTEIN RECO"/>
    <property type="match status" value="1"/>
</dbReference>
<comment type="function">
    <text evidence="1 8">Involved in DNA repair and RecF pathway recombination.</text>
</comment>
<dbReference type="OrthoDB" id="9812244at2"/>
<dbReference type="Pfam" id="PF02565">
    <property type="entry name" value="RecO_C"/>
    <property type="match status" value="1"/>
</dbReference>
<dbReference type="Pfam" id="PF11967">
    <property type="entry name" value="RecO_N"/>
    <property type="match status" value="1"/>
</dbReference>
<dbReference type="InterPro" id="IPR042242">
    <property type="entry name" value="RecO_C"/>
</dbReference>
<name>A0A133NWK2_GARVA</name>
<evidence type="ECO:0000256" key="5">
    <source>
        <dbReference type="ARBA" id="ARBA00023172"/>
    </source>
</evidence>
<dbReference type="InterPro" id="IPR037278">
    <property type="entry name" value="ARFGAP/RecO"/>
</dbReference>
<dbReference type="SUPFAM" id="SSF57863">
    <property type="entry name" value="ArfGap/RecO-like zinc finger"/>
    <property type="match status" value="1"/>
</dbReference>
<evidence type="ECO:0000256" key="1">
    <source>
        <dbReference type="ARBA" id="ARBA00003065"/>
    </source>
</evidence>
<dbReference type="Gene3D" id="2.40.50.140">
    <property type="entry name" value="Nucleic acid-binding proteins"/>
    <property type="match status" value="1"/>
</dbReference>
<dbReference type="Gene3D" id="1.20.1440.120">
    <property type="entry name" value="Recombination protein O, C-terminal domain"/>
    <property type="match status" value="1"/>
</dbReference>
<dbReference type="EMBL" id="LRQB01000043">
    <property type="protein sequence ID" value="KXA20662.1"/>
    <property type="molecule type" value="Genomic_DNA"/>
</dbReference>
<evidence type="ECO:0000313" key="10">
    <source>
        <dbReference type="EMBL" id="KXA20662.1"/>
    </source>
</evidence>
<evidence type="ECO:0000256" key="8">
    <source>
        <dbReference type="HAMAP-Rule" id="MF_00201"/>
    </source>
</evidence>
<comment type="caution">
    <text evidence="10">The sequence shown here is derived from an EMBL/GenBank/DDBJ whole genome shotgun (WGS) entry which is preliminary data.</text>
</comment>